<dbReference type="RefSeq" id="WP_089809427.1">
    <property type="nucleotide sequence ID" value="NZ_FOYT01000003.1"/>
</dbReference>
<gene>
    <name evidence="2" type="ORF">SAMN04487947_3187</name>
</gene>
<dbReference type="InterPro" id="IPR043899">
    <property type="entry name" value="DUF5789"/>
</dbReference>
<dbReference type="OrthoDB" id="166188at2157"/>
<reference evidence="3" key="1">
    <citation type="submission" date="2016-10" db="EMBL/GenBank/DDBJ databases">
        <authorList>
            <person name="Varghese N."/>
            <person name="Submissions S."/>
        </authorList>
    </citation>
    <scope>NUCLEOTIDE SEQUENCE [LARGE SCALE GENOMIC DNA]</scope>
    <source>
        <strain evidence="3">CGMCC 1.7736</strain>
    </source>
</reference>
<feature type="compositionally biased region" description="Basic and acidic residues" evidence="1">
    <location>
        <begin position="1"/>
        <end position="37"/>
    </location>
</feature>
<evidence type="ECO:0000313" key="3">
    <source>
        <dbReference type="Proteomes" id="UP000198531"/>
    </source>
</evidence>
<proteinExistence type="predicted"/>
<evidence type="ECO:0000313" key="2">
    <source>
        <dbReference type="EMBL" id="SFR65734.1"/>
    </source>
</evidence>
<dbReference type="EMBL" id="FOYT01000003">
    <property type="protein sequence ID" value="SFR65734.1"/>
    <property type="molecule type" value="Genomic_DNA"/>
</dbReference>
<organism evidence="2 3">
    <name type="scientific">Halogeometricum rufum</name>
    <dbReference type="NCBI Taxonomy" id="553469"/>
    <lineage>
        <taxon>Archaea</taxon>
        <taxon>Methanobacteriati</taxon>
        <taxon>Methanobacteriota</taxon>
        <taxon>Stenosarchaea group</taxon>
        <taxon>Halobacteria</taxon>
        <taxon>Halobacteriales</taxon>
        <taxon>Haloferacaceae</taxon>
        <taxon>Halogeometricum</taxon>
    </lineage>
</organism>
<feature type="region of interest" description="Disordered" evidence="1">
    <location>
        <begin position="1"/>
        <end position="55"/>
    </location>
</feature>
<dbReference type="AlphaFoldDB" id="A0A1I6IGF2"/>
<sequence length="110" mass="12316">MPDDTRDRDETADDEQRQQPERKREDVRDRAQEERAMSGDPGGRLGDLDGALAAQDYPTTTDELVEAYGDYEIEAQGGTMSLEEVLAPTDNQTYDSADDVRSRVLGLVHR</sequence>
<evidence type="ECO:0000256" key="1">
    <source>
        <dbReference type="SAM" id="MobiDB-lite"/>
    </source>
</evidence>
<dbReference type="Pfam" id="PF19102">
    <property type="entry name" value="DUF5789"/>
    <property type="match status" value="1"/>
</dbReference>
<dbReference type="Proteomes" id="UP000198531">
    <property type="component" value="Unassembled WGS sequence"/>
</dbReference>
<evidence type="ECO:0008006" key="4">
    <source>
        <dbReference type="Google" id="ProtNLM"/>
    </source>
</evidence>
<protein>
    <recommendedName>
        <fullName evidence="4">DUF2795 domain-containing protein</fullName>
    </recommendedName>
</protein>
<keyword evidence="3" id="KW-1185">Reference proteome</keyword>
<accession>A0A1I6IGF2</accession>
<name>A0A1I6IGF2_9EURY</name>